<sequence>MAPKVSEEYKKERKKELVEIAKEVFIKKGFVHTKRKLE</sequence>
<dbReference type="EMBL" id="KX853854">
    <property type="protein sequence ID" value="APB62494.1"/>
    <property type="molecule type" value="Genomic_DNA"/>
</dbReference>
<dbReference type="Gene3D" id="1.10.10.60">
    <property type="entry name" value="Homeodomain-like"/>
    <property type="match status" value="1"/>
</dbReference>
<geneLocation type="plasmid" evidence="2">
    <name>pEMA120</name>
</geneLocation>
<dbReference type="EMBL" id="KX853854">
    <property type="protein sequence ID" value="APB62482.1"/>
    <property type="molecule type" value="Genomic_DNA"/>
</dbReference>
<proteinExistence type="predicted"/>
<evidence type="ECO:0000313" key="2">
    <source>
        <dbReference type="EMBL" id="APB62494.1"/>
    </source>
</evidence>
<protein>
    <submittedName>
        <fullName evidence="2">Uncharacterized protein</fullName>
    </submittedName>
</protein>
<reference evidence="2" key="1">
    <citation type="journal article" date="2017" name="Front. Microbiol.">
        <title>Identification of Novel Conjugative Plasmids with Multiple Copies of fosB that Confer High-Level Fosfomycin Resistance to Vancomycin-Resistant Enterococci.</title>
        <authorList>
            <person name="Sun L."/>
            <person name="Zhang P."/>
            <person name="Qu T."/>
            <person name="Chen Y."/>
            <person name="Hua X."/>
            <person name="Shi K."/>
            <person name="Yu Y."/>
        </authorList>
    </citation>
    <scope>NUCLEOTIDE SEQUENCE</scope>
    <source>
        <strain evidence="2">A120</strain>
        <plasmid evidence="2">pEMA120</plasmid>
    </source>
</reference>
<keyword evidence="2" id="KW-0614">Plasmid</keyword>
<gene>
    <name evidence="1" type="ORF">pEMA120_p71</name>
    <name evidence="2" type="ORF">pEMA120_p84</name>
</gene>
<dbReference type="AlphaFoldDB" id="A0A286KC51"/>
<name>A0A286KC51_ENTFC</name>
<evidence type="ECO:0000313" key="1">
    <source>
        <dbReference type="EMBL" id="APB62482.1"/>
    </source>
</evidence>
<accession>A0A286KC51</accession>
<organism evidence="2">
    <name type="scientific">Enterococcus faecium</name>
    <name type="common">Streptococcus faecium</name>
    <dbReference type="NCBI Taxonomy" id="1352"/>
    <lineage>
        <taxon>Bacteria</taxon>
        <taxon>Bacillati</taxon>
        <taxon>Bacillota</taxon>
        <taxon>Bacilli</taxon>
        <taxon>Lactobacillales</taxon>
        <taxon>Enterococcaceae</taxon>
        <taxon>Enterococcus</taxon>
    </lineage>
</organism>